<sequence length="139" mass="16428">MNVLLSIKPKYVEEIKNGNKKFEFRKSLFSEKNQTKIEKIFIYSSSPVKKIVARFFINIILEDHPVRLWEKCKNFSGIEKTEFFKYFRDKKTGLAIGISELKFFKTPIDPKSVFPNFVAPQSFRYIDDIEGNIKITNYL</sequence>
<proteinExistence type="predicted"/>
<dbReference type="SUPFAM" id="SSF88697">
    <property type="entry name" value="PUA domain-like"/>
    <property type="match status" value="1"/>
</dbReference>
<evidence type="ECO:0000313" key="1">
    <source>
        <dbReference type="EMBL" id="KKM74375.1"/>
    </source>
</evidence>
<gene>
    <name evidence="1" type="ORF">LCGC14_1400990</name>
</gene>
<dbReference type="Gene3D" id="2.30.130.30">
    <property type="entry name" value="Hypothetical protein"/>
    <property type="match status" value="1"/>
</dbReference>
<protein>
    <recommendedName>
        <fullName evidence="2">ASCH domain-containing protein</fullName>
    </recommendedName>
</protein>
<organism evidence="1">
    <name type="scientific">marine sediment metagenome</name>
    <dbReference type="NCBI Taxonomy" id="412755"/>
    <lineage>
        <taxon>unclassified sequences</taxon>
        <taxon>metagenomes</taxon>
        <taxon>ecological metagenomes</taxon>
    </lineage>
</organism>
<dbReference type="AlphaFoldDB" id="A0A0F9MCP3"/>
<dbReference type="EMBL" id="LAZR01009151">
    <property type="protein sequence ID" value="KKM74375.1"/>
    <property type="molecule type" value="Genomic_DNA"/>
</dbReference>
<reference evidence="1" key="1">
    <citation type="journal article" date="2015" name="Nature">
        <title>Complex archaea that bridge the gap between prokaryotes and eukaryotes.</title>
        <authorList>
            <person name="Spang A."/>
            <person name="Saw J.H."/>
            <person name="Jorgensen S.L."/>
            <person name="Zaremba-Niedzwiedzka K."/>
            <person name="Martijn J."/>
            <person name="Lind A.E."/>
            <person name="van Eijk R."/>
            <person name="Schleper C."/>
            <person name="Guy L."/>
            <person name="Ettema T.J."/>
        </authorList>
    </citation>
    <scope>NUCLEOTIDE SEQUENCE</scope>
</reference>
<name>A0A0F9MCP3_9ZZZZ</name>
<dbReference type="InterPro" id="IPR015947">
    <property type="entry name" value="PUA-like_sf"/>
</dbReference>
<accession>A0A0F9MCP3</accession>
<comment type="caution">
    <text evidence="1">The sequence shown here is derived from an EMBL/GenBank/DDBJ whole genome shotgun (WGS) entry which is preliminary data.</text>
</comment>
<evidence type="ECO:0008006" key="2">
    <source>
        <dbReference type="Google" id="ProtNLM"/>
    </source>
</evidence>